<dbReference type="PANTHER" id="PTHR34709:SF25">
    <property type="entry name" value="OS06G0688400 PROTEIN"/>
    <property type="match status" value="1"/>
</dbReference>
<sequence>MSVSALDIRLARSVSLEATRHDDALAKKLLRKAVRLSLEELIFVLPRSSISKPGRRVEIAMPCFLRATSIELDTYFLRIQPPDNQILPALERLSLSGNIVDTGACLNKCPRLRVLWVTFCGVSPVLLAESLTALEAVVALGLTVSLLRIELELYNGGHTTDGAQFASLLHAAARVSPQELELELSVDEGQCEGIDIVTPLLTQLKLSVDAASDINVSIWAPMVEKVSYWFSYKKLALMFGFWSLQSLRVDTIENYKYKDEGLTKEGKRCMFAASSCSCPMFANICADLNNFRFNNQFMIILHKCLLEDQSGPVLNFARELEKLPVSNFTILALNLNAEGHVLAAFVSRILGMHHLQTSIQRLKVVLCNWSEMSKCIKHCPCNEPKNWRSYIISLTRLEEVEIYKFRGGDHEIDLVTMILSWAPMLTRMTIRLTHEINPSDIGDCAKSIYKICFGHPFVNSFVYLSNGELVPCSQM</sequence>
<dbReference type="InterPro" id="IPR055312">
    <property type="entry name" value="FBL15-like"/>
</dbReference>
<dbReference type="OMA" id="FANICAD"/>
<organism evidence="1">
    <name type="scientific">Triticum urartu</name>
    <name type="common">Red wild einkorn</name>
    <name type="synonym">Crithodium urartu</name>
    <dbReference type="NCBI Taxonomy" id="4572"/>
    <lineage>
        <taxon>Eukaryota</taxon>
        <taxon>Viridiplantae</taxon>
        <taxon>Streptophyta</taxon>
        <taxon>Embryophyta</taxon>
        <taxon>Tracheophyta</taxon>
        <taxon>Spermatophyta</taxon>
        <taxon>Magnoliopsida</taxon>
        <taxon>Liliopsida</taxon>
        <taxon>Poales</taxon>
        <taxon>Poaceae</taxon>
        <taxon>BOP clade</taxon>
        <taxon>Pooideae</taxon>
        <taxon>Triticodae</taxon>
        <taxon>Triticeae</taxon>
        <taxon>Triticinae</taxon>
        <taxon>Triticum</taxon>
    </lineage>
</organism>
<reference evidence="1" key="1">
    <citation type="journal article" date="2013" name="Nature">
        <title>Draft genome of the wheat A-genome progenitor Triticum urartu.</title>
        <authorList>
            <person name="Ling H.Q."/>
            <person name="Zhao S."/>
            <person name="Liu D."/>
            <person name="Wang J."/>
            <person name="Sun H."/>
            <person name="Zhang C."/>
            <person name="Fan H."/>
            <person name="Li D."/>
            <person name="Dong L."/>
            <person name="Tao Y."/>
            <person name="Gao C."/>
            <person name="Wu H."/>
            <person name="Li Y."/>
            <person name="Cui Y."/>
            <person name="Guo X."/>
            <person name="Zheng S."/>
            <person name="Wang B."/>
            <person name="Yu K."/>
            <person name="Liang Q."/>
            <person name="Yang W."/>
            <person name="Lou X."/>
            <person name="Chen J."/>
            <person name="Feng M."/>
            <person name="Jian J."/>
            <person name="Zhang X."/>
            <person name="Luo G."/>
            <person name="Jiang Y."/>
            <person name="Liu J."/>
            <person name="Wang Z."/>
            <person name="Sha Y."/>
            <person name="Zhang B."/>
            <person name="Wu H."/>
            <person name="Tang D."/>
            <person name="Shen Q."/>
            <person name="Xue P."/>
            <person name="Zou S."/>
            <person name="Wang X."/>
            <person name="Liu X."/>
            <person name="Wang F."/>
            <person name="Yang Y."/>
            <person name="An X."/>
            <person name="Dong Z."/>
            <person name="Zhang K."/>
            <person name="Zhang X."/>
            <person name="Luo M.C."/>
            <person name="Dvorak J."/>
            <person name="Tong Y."/>
            <person name="Wang J."/>
            <person name="Yang H."/>
            <person name="Li Z."/>
            <person name="Wang D."/>
            <person name="Zhang A."/>
            <person name="Wang J."/>
        </authorList>
    </citation>
    <scope>NUCLEOTIDE SEQUENCE</scope>
</reference>
<gene>
    <name evidence="1" type="ORF">TRIUR3_11644</name>
</gene>
<protein>
    <recommendedName>
        <fullName evidence="2">FBD domain-containing protein</fullName>
    </recommendedName>
</protein>
<evidence type="ECO:0008006" key="2">
    <source>
        <dbReference type="Google" id="ProtNLM"/>
    </source>
</evidence>
<dbReference type="AlphaFoldDB" id="M7Z471"/>
<name>M7Z471_TRIUA</name>
<evidence type="ECO:0000313" key="1">
    <source>
        <dbReference type="EMBL" id="EMS47155.1"/>
    </source>
</evidence>
<proteinExistence type="predicted"/>
<dbReference type="EMBL" id="KD265071">
    <property type="protein sequence ID" value="EMS47155.1"/>
    <property type="molecule type" value="Genomic_DNA"/>
</dbReference>
<dbReference type="PANTHER" id="PTHR34709">
    <property type="entry name" value="OS10G0396666 PROTEIN"/>
    <property type="match status" value="1"/>
</dbReference>
<accession>M7Z471</accession>